<feature type="compositionally biased region" description="Basic and acidic residues" evidence="16">
    <location>
        <begin position="2601"/>
        <end position="2610"/>
    </location>
</feature>
<feature type="domain" description="Helicase ATP-binding" evidence="19">
    <location>
        <begin position="1746"/>
        <end position="1924"/>
    </location>
</feature>
<keyword evidence="7" id="KW-0597">Phosphoprotein</keyword>
<dbReference type="Pfam" id="PF18401">
    <property type="entry name" value="Thioredoxin_13"/>
    <property type="match status" value="1"/>
</dbReference>
<dbReference type="PROSITE" id="PS51194">
    <property type="entry name" value="HELICASE_CTER"/>
    <property type="match status" value="1"/>
</dbReference>
<feature type="compositionally biased region" description="Polar residues" evidence="16">
    <location>
        <begin position="2742"/>
        <end position="2754"/>
    </location>
</feature>
<feature type="compositionally biased region" description="Basic and acidic residues" evidence="16">
    <location>
        <begin position="2526"/>
        <end position="2536"/>
    </location>
</feature>
<keyword evidence="15" id="KW-0325">Glycoprotein</keyword>
<dbReference type="GO" id="GO:0036503">
    <property type="term" value="P:ERAD pathway"/>
    <property type="evidence" value="ECO:0007669"/>
    <property type="project" value="TreeGrafter"/>
</dbReference>
<dbReference type="GO" id="GO:0005788">
    <property type="term" value="C:endoplasmic reticulum lumen"/>
    <property type="evidence" value="ECO:0007669"/>
    <property type="project" value="UniProtKB-SubCell"/>
</dbReference>
<evidence type="ECO:0000259" key="20">
    <source>
        <dbReference type="PROSITE" id="PS51194"/>
    </source>
</evidence>
<dbReference type="PANTHER" id="PTHR11226:SF0">
    <property type="entry name" value="UDP-GLUCOSE:GLYCOPROTEIN GLUCOSYLTRANSFERASE"/>
    <property type="match status" value="1"/>
</dbReference>
<evidence type="ECO:0000256" key="16">
    <source>
        <dbReference type="SAM" id="MobiDB-lite"/>
    </source>
</evidence>
<keyword evidence="8" id="KW-0808">Transferase</keyword>
<dbReference type="InterPro" id="IPR029044">
    <property type="entry name" value="Nucleotide-diphossugar_trans"/>
</dbReference>
<feature type="region of interest" description="Disordered" evidence="16">
    <location>
        <begin position="2355"/>
        <end position="2833"/>
    </location>
</feature>
<evidence type="ECO:0000256" key="3">
    <source>
        <dbReference type="ARBA" id="ARBA00004319"/>
    </source>
</evidence>
<dbReference type="Pfam" id="PF18404">
    <property type="entry name" value="Glyco_transf_24"/>
    <property type="match status" value="1"/>
</dbReference>
<dbReference type="GO" id="GO:0051082">
    <property type="term" value="F:unfolded protein binding"/>
    <property type="evidence" value="ECO:0007669"/>
    <property type="project" value="TreeGrafter"/>
</dbReference>
<dbReference type="EMBL" id="NAJN01001504">
    <property type="protein sequence ID" value="TKA62775.1"/>
    <property type="molecule type" value="Genomic_DNA"/>
</dbReference>
<keyword evidence="13" id="KW-0256">Endoplasmic reticulum</keyword>
<dbReference type="Pfam" id="PF18400">
    <property type="entry name" value="Thioredoxin_12"/>
    <property type="match status" value="1"/>
</dbReference>
<organism evidence="22 23">
    <name type="scientific">Cryomyces minteri</name>
    <dbReference type="NCBI Taxonomy" id="331657"/>
    <lineage>
        <taxon>Eukaryota</taxon>
        <taxon>Fungi</taxon>
        <taxon>Dikarya</taxon>
        <taxon>Ascomycota</taxon>
        <taxon>Pezizomycotina</taxon>
        <taxon>Dothideomycetes</taxon>
        <taxon>Dothideomycetes incertae sedis</taxon>
        <taxon>Cryomyces</taxon>
    </lineage>
</organism>
<evidence type="ECO:0000256" key="15">
    <source>
        <dbReference type="ARBA" id="ARBA00023180"/>
    </source>
</evidence>
<dbReference type="FunFam" id="3.90.550.10:FF:000065">
    <property type="entry name" value="UDP-glucose:glycoprotein glucosyltransferase, putative"/>
    <property type="match status" value="1"/>
</dbReference>
<dbReference type="InterPro" id="IPR017930">
    <property type="entry name" value="Myb_dom"/>
</dbReference>
<evidence type="ECO:0000259" key="21">
    <source>
        <dbReference type="PROSITE" id="PS51294"/>
    </source>
</evidence>
<keyword evidence="23" id="KW-1185">Reference proteome</keyword>
<dbReference type="SUPFAM" id="SSF53448">
    <property type="entry name" value="Nucleotide-diphospho-sugar transferases"/>
    <property type="match status" value="1"/>
</dbReference>
<dbReference type="SUPFAM" id="SSF46689">
    <property type="entry name" value="Homeodomain-like"/>
    <property type="match status" value="1"/>
</dbReference>
<evidence type="ECO:0000313" key="22">
    <source>
        <dbReference type="EMBL" id="TKA62775.1"/>
    </source>
</evidence>
<feature type="domain" description="HTH myb-type" evidence="21">
    <location>
        <begin position="2920"/>
        <end position="2969"/>
    </location>
</feature>
<dbReference type="InterPro" id="IPR049730">
    <property type="entry name" value="SNF2/RAD54-like_C"/>
</dbReference>
<feature type="non-terminal residue" evidence="22">
    <location>
        <position position="3036"/>
    </location>
</feature>
<dbReference type="SMART" id="SM00717">
    <property type="entry name" value="SANT"/>
    <property type="match status" value="2"/>
</dbReference>
<dbReference type="InterPro" id="IPR014001">
    <property type="entry name" value="Helicase_ATP-bd"/>
</dbReference>
<evidence type="ECO:0000256" key="14">
    <source>
        <dbReference type="ARBA" id="ARBA00022840"/>
    </source>
</evidence>
<dbReference type="Gene3D" id="3.90.550.10">
    <property type="entry name" value="Spore Coat Polysaccharide Biosynthesis Protein SpsA, Chain A"/>
    <property type="match status" value="1"/>
</dbReference>
<keyword evidence="9 17" id="KW-0732">Signal</keyword>
<comment type="similarity">
    <text evidence="5">Belongs to the glycosyltransferase 8 family.</text>
</comment>
<dbReference type="OrthoDB" id="27683at2759"/>
<dbReference type="FunFam" id="3.40.50.300:FF:000332">
    <property type="entry name" value="DNA repair and recombination protein RAD54-like"/>
    <property type="match status" value="1"/>
</dbReference>
<evidence type="ECO:0000256" key="9">
    <source>
        <dbReference type="ARBA" id="ARBA00022729"/>
    </source>
</evidence>
<dbReference type="InterPro" id="IPR009448">
    <property type="entry name" value="UDP-g_GGtrans"/>
</dbReference>
<evidence type="ECO:0000256" key="4">
    <source>
        <dbReference type="ARBA" id="ARBA00004922"/>
    </source>
</evidence>
<evidence type="ECO:0000256" key="11">
    <source>
        <dbReference type="ARBA" id="ARBA00022801"/>
    </source>
</evidence>
<dbReference type="CDD" id="cd18793">
    <property type="entry name" value="SF2_C_SNF"/>
    <property type="match status" value="1"/>
</dbReference>
<dbReference type="UniPathway" id="UPA00378"/>
<evidence type="ECO:0000256" key="5">
    <source>
        <dbReference type="ARBA" id="ARBA00006351"/>
    </source>
</evidence>
<feature type="compositionally biased region" description="Basic and acidic residues" evidence="16">
    <location>
        <begin position="2670"/>
        <end position="2679"/>
    </location>
</feature>
<dbReference type="InterPro" id="IPR027417">
    <property type="entry name" value="P-loop_NTPase"/>
</dbReference>
<feature type="compositionally biased region" description="Basic residues" evidence="16">
    <location>
        <begin position="2626"/>
        <end position="2637"/>
    </location>
</feature>
<dbReference type="Pfam" id="PF00249">
    <property type="entry name" value="Myb_DNA-binding"/>
    <property type="match status" value="1"/>
</dbReference>
<dbReference type="GO" id="GO:0005524">
    <property type="term" value="F:ATP binding"/>
    <property type="evidence" value="ECO:0007669"/>
    <property type="project" value="UniProtKB-KW"/>
</dbReference>
<dbReference type="InterPro" id="IPR000330">
    <property type="entry name" value="SNF2_N"/>
</dbReference>
<dbReference type="InterPro" id="IPR040497">
    <property type="entry name" value="Glyco_transf_24"/>
</dbReference>
<evidence type="ECO:0000256" key="7">
    <source>
        <dbReference type="ARBA" id="ARBA00022553"/>
    </source>
</evidence>
<dbReference type="InterPro" id="IPR001005">
    <property type="entry name" value="SANT/Myb"/>
</dbReference>
<feature type="compositionally biased region" description="Polar residues" evidence="16">
    <location>
        <begin position="2685"/>
        <end position="2697"/>
    </location>
</feature>
<reference evidence="22 23" key="1">
    <citation type="submission" date="2017-03" db="EMBL/GenBank/DDBJ databases">
        <title>Genomes of endolithic fungi from Antarctica.</title>
        <authorList>
            <person name="Coleine C."/>
            <person name="Masonjones S."/>
            <person name="Stajich J.E."/>
        </authorList>
    </citation>
    <scope>NUCLEOTIDE SEQUENCE [LARGE SCALE GENOMIC DNA]</scope>
    <source>
        <strain evidence="22 23">CCFEE 5187</strain>
    </source>
</reference>
<feature type="domain" description="Myb-like" evidence="18">
    <location>
        <begin position="2916"/>
        <end position="2965"/>
    </location>
</feature>
<dbReference type="SMART" id="SM00490">
    <property type="entry name" value="HELICc"/>
    <property type="match status" value="1"/>
</dbReference>
<dbReference type="Pfam" id="PF18403">
    <property type="entry name" value="Thioredoxin_15"/>
    <property type="match status" value="1"/>
</dbReference>
<dbReference type="FunFam" id="3.40.50.10810:FF:000010">
    <property type="entry name" value="DNA repair and recombination protein RAD54-like"/>
    <property type="match status" value="1"/>
</dbReference>
<evidence type="ECO:0008006" key="24">
    <source>
        <dbReference type="Google" id="ProtNLM"/>
    </source>
</evidence>
<comment type="cofactor">
    <cofactor evidence="1">
        <name>Ca(2+)</name>
        <dbReference type="ChEBI" id="CHEBI:29108"/>
    </cofactor>
</comment>
<feature type="compositionally biased region" description="Basic and acidic residues" evidence="16">
    <location>
        <begin position="2480"/>
        <end position="2501"/>
    </location>
</feature>
<dbReference type="GO" id="GO:0005634">
    <property type="term" value="C:nucleus"/>
    <property type="evidence" value="ECO:0007669"/>
    <property type="project" value="UniProtKB-SubCell"/>
</dbReference>
<dbReference type="InterPro" id="IPR040525">
    <property type="entry name" value="UGGT_TRXL_4"/>
</dbReference>
<evidence type="ECO:0000256" key="1">
    <source>
        <dbReference type="ARBA" id="ARBA00001913"/>
    </source>
</evidence>
<comment type="similarity">
    <text evidence="6">Belongs to the SNF2/RAD54 helicase family. ISWI subfamily.</text>
</comment>
<feature type="compositionally biased region" description="Basic and acidic residues" evidence="16">
    <location>
        <begin position="2638"/>
        <end position="2647"/>
    </location>
</feature>
<keyword evidence="14" id="KW-0067">ATP-binding</keyword>
<feature type="compositionally biased region" description="Basic residues" evidence="16">
    <location>
        <begin position="2359"/>
        <end position="2373"/>
    </location>
</feature>
<dbReference type="PROSITE" id="PS51192">
    <property type="entry name" value="HELICASE_ATP_BIND_1"/>
    <property type="match status" value="1"/>
</dbReference>
<dbReference type="Gene3D" id="3.40.50.10810">
    <property type="entry name" value="Tandem AAA-ATPase domain"/>
    <property type="match status" value="1"/>
</dbReference>
<dbReference type="PROSITE" id="PS50090">
    <property type="entry name" value="MYB_LIKE"/>
    <property type="match status" value="1"/>
</dbReference>
<dbReference type="PROSITE" id="PS51294">
    <property type="entry name" value="HTH_MYB"/>
    <property type="match status" value="1"/>
</dbReference>
<sequence>MRVGLWSIGPEALLLLSALQPFHASAGPEVDVALKASFNSAPYLVELLETAAEENSTAYFPLLDHIADGYFDHASTDESLYNTFMRVLQDDGHLTTPEALSSFQLALSIHSAAPRIEAHYQFYRTSAEPSSEKSEQGECDTWVSFDGKQYCSPELDSAKGLIQDQKKVKLPFDRVLGASPGKVEFILYADITSTSFRRFHQVISRTAKDGASTYRVRYKPSLGLATKPLLVSGYGVELALKRTDYIVIDDRHAEKGEEGKESEENVAAETALQDDDIADLKPLSSSELLKLDLKAASFVMNSEDRLDVLSKLSQDFPKYSSAIAAYNVSSDFLMEHLANRRIMLPPGYNVIWINGVQVQTRELDAFALLEHLRRERRLVNGVRGLAFSGPEAINILSHSAVAEAQADDEPQRYDFRDVSEGGNVIMWLNDIEKDKRYSDWPVVLNSLLQRTYPGQLPPVRKDVHNLVVPIDFSDYKDVLMVAENLQNFVKRKVPIRFGLVPSTRTSAAADQAKVVYHLLDTYGLGALLNYLEASVTGEGKKLSSPSKAYFDLVIKRRDVRKDKVALQLREVLGSDILQDRINKAHVYLTRLAAGSPNPPIFINGATISRNDEWLQAMSNRVTLDLRAIQQGVFNGSFDNDTYLPSHFLARASHRRNALVVPEDEKNIKVFDLASMYTAHERAINGLPLLLADANREKEEWAFFIVIADFNTYQGSNLLAELAKFRHEHGGVEMAFVHNPAHVETGSTASDYLVHALKQGTIEALEHFVHDPKASFGNEVSAEDVKESREIWNSARPFVDSLGLTGGQAALVLNGRLVGPIPSSEAFAKDDLETLFAYERKKRIAPTVLAAKGLGLSDRVTTPLAAAKLSSIVALSTMSDIPEGIFEAAPSIRTNVFKTLNSTHTAIESGNIDTASVQLVASVDPTSETAQRWIPILKVLSEMSGVYMRLFLNPRDKLDELPVKRFYRHVLESKPSFDEDGTLRGLHAHFTGIPAEALLTMAMDVPPSWLVSPEDSVHDLDNIKLGALKGQSNIEAVYELEHILIEGHSRDVTLGPPPRGAQLVLGTEKDAHFADTIVMSNLGYFQFKANPGYFKLGLQLGRSVQIFNVDSAGALGYTPQQGDESTDIALTSFRGVTLYPRLSRKPGQEAEDVLEATKSFVSVMAAKTDSVLSKVGISGVRTEDYISKAQKLGSSILTKSGLMEPTPTPPADINIFSVASGHLYERMLNIMMVSVMKHTKHTVKFWFIEQFLSPSFKSFLPAVAAEYGFQYEMVTYKWPHWLRAQREKQREIWGYKILFLDVLFPLDLDKVIFVDADQIVRTDMYELVTHDLKGAPYGFTPMCDSRTEMEGFRFWKQGYWKNFLRGLPYHISALYVVDLRRFRQIAAGDRLRQQYQTLSADPASLSNLDQDLPNHMQMVLPIHSLPQEWLWCETWCSDEALKEARTIDLCNNPLTKEPKLERARRQVPEWTVYDEEIAALAKRSEKGGAHSKRRRLLVRKMRRLQADVCRHSPAPIVLTISKENIAPSASKRSRLYVGGTPQSVDRLIKPFRCPGSATPTRASEKPARKKRKVNYKGADGEEEDGDKAYTNDDRLALATRDINKFPVFKAKDKETAFRSRFAVPLINKNLEAYNACRPPPLLGLRRGAAFVAKPLHDPSGEFAIVLFDPTVDGKPTSEEEVEKKAEDKEVPKLDVPIMHRSLADILGLKNSVEERPKVPVVIDPRLAKVLRPHQVEGVKFLYRCTTGLLDPKAEGCIMADEMGLGKTLQCITLMWTLLKQSPEAGKPTIQKCVIACPSSLVRNWANELVKWLGKDAITPFAIDGKATKEELTQQLRQWSIASGRAVTRPVLIVSYETLRLNVDELKNTRIGLLLCDEGHRLKNGESQTFTALTGLNVQKRVILSGTPIQNDLSEYFSLLNFANPSYLGTRNDFRKKFELPILRGRDAAGTDADRKKGDERLAELLTLVNKFIIRRTNDILSKYLPVKYEHVVFCNLAPFQTDLYNYFIKSPEIKSLLRGKGSQPLKAIGMLKKLCNHPDLLNLPDDLPGSEEFFPADYVPKDARGRDRDVKPWYSGKMMVLDRMLARIRADTNDKIVLISNYTQTLDVFDKLCRSRGYGCLRLDGTMNVNKRQKLVDKFNDPEGAEFVFLLSSKAGGCGLNLIGANRLVLFDPDWNPAADQQALARVWRDGQKKDCFVYRFIATGTIEEKIFQRQSHKQSLSSCVVDSAEDVERHFTLDSLRELFQYMPETTSDTHDTFKCKRCKGGKQTIKAPAMLYGDTSTWNHLTNEEGDKGPMGKIQDLLLRQEATEKDVSAVFQYINKSGVPSRKHAEPFHLTREDLDDWRKVVGIPDREPTRRAERRSKEKRLRKEKRKSHDVANEETSADKKPQELPRPGVKQKGQETGDGTGSFAIGDYLREVRRSGSFTTSARVKRRRTTPSNDADQDDAAASSQLLGDLARGQEYVLEDASLNSIEDTAPENERSNGTEKTGRHKAKKEDRKKLKRTRHKKHTSSTAEAGSTQGVKEALRQSSEEANKSPQRLYSQLLPPGDGPADVERLCKKTQHITTFDTPLSHVGGLLNGPDKLSWSHKTAGDALPTPRHNDSEKENTKLVSPLPLVQRTVPKERHKQGRKRKRRSQGEVDHSIETIDCESTGKAYAVSKSTEPPESDAERSPHKTQSESIEENTTLQENATQVSSKKRKRRATEGESLINDFEKSHKLGKSHRHSRKSRKLRLSENEKSQGQSAFTVSSPSLPKRAKVAQDPSPPPSRQAPAGKAKPSNSESELVEDASSSSLPSEVYGETPLPNSEPSPQKPRRSINKPSKSKIPKPVVTAALPTDVDLPSRGPFNEREISLLSSYVEKYRRDMGLTQHELNEKIQASSKDMDFHKFWLELLAVLPNRRRDSIYKMARRRWNNYEKRGKWTEDEDEELIHAYELKPNQWKEIGGMIGRMGADCRDRWRNYLKCGKNMKMNEWTGKEEKDLLAAVDECLVALKKEEERQRRLQASASDAEDRKNPEALLSWSIVSEKLGGQRS</sequence>
<evidence type="ECO:0000256" key="6">
    <source>
        <dbReference type="ARBA" id="ARBA00009687"/>
    </source>
</evidence>
<evidence type="ECO:0000256" key="2">
    <source>
        <dbReference type="ARBA" id="ARBA00004123"/>
    </source>
</evidence>
<comment type="pathway">
    <text evidence="4">Protein modification; protein glycosylation.</text>
</comment>
<keyword evidence="12" id="KW-0347">Helicase</keyword>
<evidence type="ECO:0000256" key="8">
    <source>
        <dbReference type="ARBA" id="ARBA00022679"/>
    </source>
</evidence>
<dbReference type="STRING" id="331657.A0A4U0WMG8"/>
<feature type="compositionally biased region" description="Polar residues" evidence="16">
    <location>
        <begin position="2780"/>
        <end position="2797"/>
    </location>
</feature>
<dbReference type="Pfam" id="PF00271">
    <property type="entry name" value="Helicase_C"/>
    <property type="match status" value="1"/>
</dbReference>
<dbReference type="Pfam" id="PF18402">
    <property type="entry name" value="Thioredoxin_14"/>
    <property type="match status" value="1"/>
</dbReference>
<evidence type="ECO:0000256" key="17">
    <source>
        <dbReference type="SAM" id="SignalP"/>
    </source>
</evidence>
<dbReference type="Pfam" id="PF00176">
    <property type="entry name" value="SNF2-rel_dom"/>
    <property type="match status" value="1"/>
</dbReference>
<dbReference type="PANTHER" id="PTHR11226">
    <property type="entry name" value="UDP-GLUCOSE GLYCOPROTEIN:GLUCOSYLTRANSFERASE"/>
    <property type="match status" value="1"/>
</dbReference>
<feature type="compositionally biased region" description="Polar residues" evidence="16">
    <location>
        <begin position="2513"/>
        <end position="2523"/>
    </location>
</feature>
<dbReference type="Pfam" id="PF08658">
    <property type="entry name" value="Rad54_N"/>
    <property type="match status" value="1"/>
</dbReference>
<name>A0A4U0WMG8_9PEZI</name>
<dbReference type="GO" id="GO:0016817">
    <property type="term" value="F:hydrolase activity, acting on acid anhydrides"/>
    <property type="evidence" value="ECO:0007669"/>
    <property type="project" value="InterPro"/>
</dbReference>
<dbReference type="GO" id="GO:0018279">
    <property type="term" value="P:protein N-linked glycosylation via asparagine"/>
    <property type="evidence" value="ECO:0007669"/>
    <property type="project" value="TreeGrafter"/>
</dbReference>
<feature type="chain" id="PRO_5020560646" description="UDP-glucose:glycoprotein glucosyltransferase" evidence="17">
    <location>
        <begin position="25"/>
        <end position="3036"/>
    </location>
</feature>
<dbReference type="SUPFAM" id="SSF52540">
    <property type="entry name" value="P-loop containing nucleoside triphosphate hydrolases"/>
    <property type="match status" value="2"/>
</dbReference>
<comment type="caution">
    <text evidence="22">The sequence shown here is derived from an EMBL/GenBank/DDBJ whole genome shotgun (WGS) entry which is preliminary data.</text>
</comment>
<comment type="subcellular location">
    <subcellularLocation>
        <location evidence="3">Endoplasmic reticulum lumen</location>
    </subcellularLocation>
    <subcellularLocation>
        <location evidence="2">Nucleus</location>
    </subcellularLocation>
</comment>
<dbReference type="CDD" id="cd06432">
    <property type="entry name" value="GT8_HUGT1_C_like"/>
    <property type="match status" value="1"/>
</dbReference>
<dbReference type="InterPro" id="IPR040694">
    <property type="entry name" value="UGGT_TRXL_2"/>
</dbReference>
<dbReference type="InterPro" id="IPR040693">
    <property type="entry name" value="UGGT_TRXL_1"/>
</dbReference>
<evidence type="ECO:0000256" key="10">
    <source>
        <dbReference type="ARBA" id="ARBA00022741"/>
    </source>
</evidence>
<dbReference type="InterPro" id="IPR040692">
    <property type="entry name" value="UGGT_TRXL_3"/>
</dbReference>
<feature type="compositionally biased region" description="Basic residues" evidence="16">
    <location>
        <begin position="2502"/>
        <end position="2512"/>
    </location>
</feature>
<dbReference type="GO" id="GO:0003980">
    <property type="term" value="F:UDP-glucose:glycoprotein glucosyltransferase activity"/>
    <property type="evidence" value="ECO:0007669"/>
    <property type="project" value="InterPro"/>
</dbReference>
<keyword evidence="11" id="KW-0378">Hydrolase</keyword>
<evidence type="ECO:0000259" key="18">
    <source>
        <dbReference type="PROSITE" id="PS50090"/>
    </source>
</evidence>
<keyword evidence="10" id="KW-0547">Nucleotide-binding</keyword>
<evidence type="ECO:0000256" key="13">
    <source>
        <dbReference type="ARBA" id="ARBA00022824"/>
    </source>
</evidence>
<feature type="compositionally biased region" description="Basic residues" evidence="16">
    <location>
        <begin position="2720"/>
        <end position="2734"/>
    </location>
</feature>
<dbReference type="Proteomes" id="UP000308768">
    <property type="component" value="Unassembled WGS sequence"/>
</dbReference>
<dbReference type="InterPro" id="IPR009057">
    <property type="entry name" value="Homeodomain-like_sf"/>
</dbReference>
<feature type="compositionally biased region" description="Basic residues" evidence="16">
    <location>
        <begin position="2815"/>
        <end position="2828"/>
    </location>
</feature>
<dbReference type="Gene3D" id="1.20.120.850">
    <property type="entry name" value="SWI2/SNF2 ATPases, N-terminal domain"/>
    <property type="match status" value="1"/>
</dbReference>
<proteinExistence type="inferred from homology"/>
<dbReference type="Pfam" id="PF06427">
    <property type="entry name" value="UDP-g_GGTase"/>
    <property type="match status" value="1"/>
</dbReference>
<feature type="signal peptide" evidence="17">
    <location>
        <begin position="1"/>
        <end position="24"/>
    </location>
</feature>
<evidence type="ECO:0000256" key="12">
    <source>
        <dbReference type="ARBA" id="ARBA00022806"/>
    </source>
</evidence>
<feature type="domain" description="Helicase C-terminal" evidence="20">
    <location>
        <begin position="2079"/>
        <end position="2232"/>
    </location>
</feature>
<dbReference type="SMART" id="SM00487">
    <property type="entry name" value="DEXDc"/>
    <property type="match status" value="1"/>
</dbReference>
<feature type="compositionally biased region" description="Basic and acidic residues" evidence="16">
    <location>
        <begin position="2374"/>
        <end position="2391"/>
    </location>
</feature>
<feature type="region of interest" description="Disordered" evidence="16">
    <location>
        <begin position="1549"/>
        <end position="1586"/>
    </location>
</feature>
<evidence type="ECO:0000259" key="19">
    <source>
        <dbReference type="PROSITE" id="PS51192"/>
    </source>
</evidence>
<protein>
    <recommendedName>
        <fullName evidence="24">UDP-glucose:glycoprotein glucosyltransferase</fullName>
    </recommendedName>
</protein>
<dbReference type="GO" id="GO:0004386">
    <property type="term" value="F:helicase activity"/>
    <property type="evidence" value="ECO:0007669"/>
    <property type="project" value="UniProtKB-KW"/>
</dbReference>
<dbReference type="InterPro" id="IPR038718">
    <property type="entry name" value="SNF2-like_sf"/>
</dbReference>
<accession>A0A4U0WMG8</accession>
<dbReference type="Gene3D" id="3.40.50.300">
    <property type="entry name" value="P-loop containing nucleotide triphosphate hydrolases"/>
    <property type="match status" value="1"/>
</dbReference>
<dbReference type="InterPro" id="IPR013967">
    <property type="entry name" value="Rad54_N"/>
</dbReference>
<dbReference type="InterPro" id="IPR001650">
    <property type="entry name" value="Helicase_C-like"/>
</dbReference>
<dbReference type="Gene3D" id="1.10.10.60">
    <property type="entry name" value="Homeodomain-like"/>
    <property type="match status" value="1"/>
</dbReference>
<evidence type="ECO:0000313" key="23">
    <source>
        <dbReference type="Proteomes" id="UP000308768"/>
    </source>
</evidence>
<gene>
    <name evidence="22" type="ORF">B0A49_11270</name>
</gene>